<proteinExistence type="predicted"/>
<evidence type="ECO:0000259" key="1">
    <source>
        <dbReference type="Pfam" id="PF13577"/>
    </source>
</evidence>
<feature type="domain" description="SnoaL-like" evidence="1">
    <location>
        <begin position="6"/>
        <end position="136"/>
    </location>
</feature>
<evidence type="ECO:0000313" key="3">
    <source>
        <dbReference type="Proteomes" id="UP000733379"/>
    </source>
</evidence>
<dbReference type="CDD" id="cd00531">
    <property type="entry name" value="NTF2_like"/>
    <property type="match status" value="1"/>
</dbReference>
<dbReference type="InterPro" id="IPR037401">
    <property type="entry name" value="SnoaL-like"/>
</dbReference>
<comment type="caution">
    <text evidence="2">The sequence shown here is derived from an EMBL/GenBank/DDBJ whole genome shotgun (WGS) entry which is preliminary data.</text>
</comment>
<dbReference type="InterPro" id="IPR032710">
    <property type="entry name" value="NTF2-like_dom_sf"/>
</dbReference>
<keyword evidence="3" id="KW-1185">Reference proteome</keyword>
<dbReference type="SUPFAM" id="SSF54427">
    <property type="entry name" value="NTF2-like"/>
    <property type="match status" value="1"/>
</dbReference>
<sequence length="158" mass="17009">MTGLTIHDRIALQDLVHRYAAAVDERDFPRAAALFTDDGILELPNPPATLDPVVSHNGIDAVTAALAAVAAVPVTFHAIVGAVFDPGPTAATAIGRVSCTAHHLTRRQDHDADLVWHIIYRDRYRSSPAGWLLERRSLHVAFIESRPVAAMRAPGPTG</sequence>
<dbReference type="RefSeq" id="WP_215917286.1">
    <property type="nucleotide sequence ID" value="NZ_JAHKNI010000003.1"/>
</dbReference>
<dbReference type="Pfam" id="PF13577">
    <property type="entry name" value="SnoaL_4"/>
    <property type="match status" value="1"/>
</dbReference>
<name>A0ABS6AZ12_9NOCA</name>
<evidence type="ECO:0000313" key="2">
    <source>
        <dbReference type="EMBL" id="MBU3062441.1"/>
    </source>
</evidence>
<protein>
    <submittedName>
        <fullName evidence="2">Nuclear transport factor 2 family protein</fullName>
    </submittedName>
</protein>
<gene>
    <name evidence="2" type="ORF">KO481_13025</name>
</gene>
<accession>A0ABS6AZ12</accession>
<dbReference type="EMBL" id="JAHKNI010000003">
    <property type="protein sequence ID" value="MBU3062441.1"/>
    <property type="molecule type" value="Genomic_DNA"/>
</dbReference>
<organism evidence="2 3">
    <name type="scientific">Nocardia albiluteola</name>
    <dbReference type="NCBI Taxonomy" id="2842303"/>
    <lineage>
        <taxon>Bacteria</taxon>
        <taxon>Bacillati</taxon>
        <taxon>Actinomycetota</taxon>
        <taxon>Actinomycetes</taxon>
        <taxon>Mycobacteriales</taxon>
        <taxon>Nocardiaceae</taxon>
        <taxon>Nocardia</taxon>
    </lineage>
</organism>
<dbReference type="Proteomes" id="UP000733379">
    <property type="component" value="Unassembled WGS sequence"/>
</dbReference>
<reference evidence="2 3" key="1">
    <citation type="submission" date="2021-06" db="EMBL/GenBank/DDBJ databases">
        <title>Actinomycetes sequencing.</title>
        <authorList>
            <person name="Shan Q."/>
        </authorList>
    </citation>
    <scope>NUCLEOTIDE SEQUENCE [LARGE SCALE GENOMIC DNA]</scope>
    <source>
        <strain evidence="2 3">NEAU-G5</strain>
    </source>
</reference>
<dbReference type="Gene3D" id="3.10.450.50">
    <property type="match status" value="1"/>
</dbReference>